<sequence length="103" mass="11521">MEMDRSKMSDSDDRSNCGGFFESLGLENSAFDDGGADETLVGGEASVPSARMNAEWTRFISLDLWLPLIKTLIWGDDKLEFLKGLESKKCQQTPVRSRTRVVE</sequence>
<accession>A0ABR7SW67</accession>
<organism evidence="1 2">
    <name type="scientific">Streptomyces polyasparticus</name>
    <dbReference type="NCBI Taxonomy" id="2767826"/>
    <lineage>
        <taxon>Bacteria</taxon>
        <taxon>Bacillati</taxon>
        <taxon>Actinomycetota</taxon>
        <taxon>Actinomycetes</taxon>
        <taxon>Kitasatosporales</taxon>
        <taxon>Streptomycetaceae</taxon>
        <taxon>Streptomyces</taxon>
    </lineage>
</organism>
<evidence type="ECO:0000313" key="1">
    <source>
        <dbReference type="EMBL" id="MBC9719766.1"/>
    </source>
</evidence>
<keyword evidence="2" id="KW-1185">Reference proteome</keyword>
<evidence type="ECO:0000313" key="2">
    <source>
        <dbReference type="Proteomes" id="UP000642284"/>
    </source>
</evidence>
<proteinExistence type="predicted"/>
<dbReference type="Proteomes" id="UP000642284">
    <property type="component" value="Unassembled WGS sequence"/>
</dbReference>
<comment type="caution">
    <text evidence="1">The sequence shown here is derived from an EMBL/GenBank/DDBJ whole genome shotgun (WGS) entry which is preliminary data.</text>
</comment>
<dbReference type="EMBL" id="JACTVJ010000114">
    <property type="protein sequence ID" value="MBC9719766.1"/>
    <property type="molecule type" value="Genomic_DNA"/>
</dbReference>
<reference evidence="1 2" key="1">
    <citation type="submission" date="2020-08" db="EMBL/GenBank/DDBJ databases">
        <title>Genemic of Streptomyces polyaspartic.</title>
        <authorList>
            <person name="Liu W."/>
        </authorList>
    </citation>
    <scope>NUCLEOTIDE SEQUENCE [LARGE SCALE GENOMIC DNA]</scope>
    <source>
        <strain evidence="1 2">TRM66268-LWL</strain>
    </source>
</reference>
<protein>
    <submittedName>
        <fullName evidence="1">Uncharacterized protein</fullName>
    </submittedName>
</protein>
<name>A0ABR7SW67_9ACTN</name>
<gene>
    <name evidence="1" type="ORF">H9Y04_45725</name>
</gene>